<feature type="region of interest" description="Disordered" evidence="1">
    <location>
        <begin position="1"/>
        <end position="38"/>
    </location>
</feature>
<evidence type="ECO:0000256" key="1">
    <source>
        <dbReference type="SAM" id="MobiDB-lite"/>
    </source>
</evidence>
<organism evidence="2 3">
    <name type="scientific">Monoraphidium neglectum</name>
    <dbReference type="NCBI Taxonomy" id="145388"/>
    <lineage>
        <taxon>Eukaryota</taxon>
        <taxon>Viridiplantae</taxon>
        <taxon>Chlorophyta</taxon>
        <taxon>core chlorophytes</taxon>
        <taxon>Chlorophyceae</taxon>
        <taxon>CS clade</taxon>
        <taxon>Sphaeropleales</taxon>
        <taxon>Selenastraceae</taxon>
        <taxon>Monoraphidium</taxon>
    </lineage>
</organism>
<proteinExistence type="predicted"/>
<dbReference type="GeneID" id="25734010"/>
<dbReference type="KEGG" id="mng:MNEG_16268"/>
<dbReference type="Proteomes" id="UP000054498">
    <property type="component" value="Unassembled WGS sequence"/>
</dbReference>
<dbReference type="RefSeq" id="XP_013890716.1">
    <property type="nucleotide sequence ID" value="XM_014035262.1"/>
</dbReference>
<gene>
    <name evidence="2" type="ORF">MNEG_16268</name>
</gene>
<dbReference type="EMBL" id="KK106391">
    <property type="protein sequence ID" value="KIY91696.1"/>
    <property type="molecule type" value="Genomic_DNA"/>
</dbReference>
<sequence>MVLVSVEVQNPPAEEKASRLLQPATADEGEVGSGGGSGVAGAVATPSVTQLVAGAAVHRAVESIEAAAAGKPASPAVQHAIRYCTPAVRNDVLERVSRVVADGLLGDPSFKAGLLGEEPEPGASGTAGGGGGAAAAAAGAVAQGPAEGAAEGGAGAAAGAAGAVAVGPALQGREAAKAAIGDGCAAFERLLGAMAGPGRVREPAGAAVAARRAAVSDVRLALERLTDIWFEMAQ</sequence>
<keyword evidence="3" id="KW-1185">Reference proteome</keyword>
<protein>
    <submittedName>
        <fullName evidence="2">Uncharacterized protein</fullName>
    </submittedName>
</protein>
<accession>A0A0D2LNZ9</accession>
<evidence type="ECO:0000313" key="3">
    <source>
        <dbReference type="Proteomes" id="UP000054498"/>
    </source>
</evidence>
<evidence type="ECO:0000313" key="2">
    <source>
        <dbReference type="EMBL" id="KIY91696.1"/>
    </source>
</evidence>
<name>A0A0D2LNZ9_9CHLO</name>
<dbReference type="AlphaFoldDB" id="A0A0D2LNZ9"/>
<reference evidence="2 3" key="1">
    <citation type="journal article" date="2013" name="BMC Genomics">
        <title>Reconstruction of the lipid metabolism for the microalga Monoraphidium neglectum from its genome sequence reveals characteristics suitable for biofuel production.</title>
        <authorList>
            <person name="Bogen C."/>
            <person name="Al-Dilaimi A."/>
            <person name="Albersmeier A."/>
            <person name="Wichmann J."/>
            <person name="Grundmann M."/>
            <person name="Rupp O."/>
            <person name="Lauersen K.J."/>
            <person name="Blifernez-Klassen O."/>
            <person name="Kalinowski J."/>
            <person name="Goesmann A."/>
            <person name="Mussgnug J.H."/>
            <person name="Kruse O."/>
        </authorList>
    </citation>
    <scope>NUCLEOTIDE SEQUENCE [LARGE SCALE GENOMIC DNA]</scope>
    <source>
        <strain evidence="2 3">SAG 48.87</strain>
    </source>
</reference>